<dbReference type="InterPro" id="IPR050425">
    <property type="entry name" value="NAD(P)_dehydrat-like"/>
</dbReference>
<dbReference type="Pfam" id="PF01370">
    <property type="entry name" value="Epimerase"/>
    <property type="match status" value="1"/>
</dbReference>
<name>A0A0V1PU51_9ASCO</name>
<evidence type="ECO:0000313" key="4">
    <source>
        <dbReference type="EMBL" id="KRZ99698.1"/>
    </source>
</evidence>
<dbReference type="PANTHER" id="PTHR10366:SF564">
    <property type="entry name" value="STEROL-4-ALPHA-CARBOXYLATE 3-DEHYDROGENASE, DECARBOXYLATING"/>
    <property type="match status" value="1"/>
</dbReference>
<dbReference type="AlphaFoldDB" id="A0A0V1PU51"/>
<keyword evidence="1" id="KW-0560">Oxidoreductase</keyword>
<dbReference type="GeneID" id="26841554"/>
<sequence length="337" mass="37581">MTSVFVSGATGYIAQHIVKTLLENNYKVVGSVRSTEKGEKLKRLLQSTNFNYEVVNDIQKEGSFNEALKRHPEVTVFLHTASPFHFKAKDVEKELLIPAVNGTKNALKAIKEYAPQVKRVVVTSSIAAIKVDTKENDSTFVMTEQTWNPITWEEALSNPVSGYRGSKTFAEKAAWEFMETEKPLFILSTVNPVLVFGPQAFDTEVKETLNTSAEVINTLLKLKPDDPIPPLNNAFIDVRDVAKAHVVAFESDDAANQRLLLSESRYSSQLVLDLIHKNFPQFKSRIPVGTPGIYPDTSKLSKTDNSKTRAIVGFPFIPLEKSVIDTVQQIVKAEKLQ</sequence>
<keyword evidence="5" id="KW-1185">Reference proteome</keyword>
<dbReference type="GO" id="GO:0016616">
    <property type="term" value="F:oxidoreductase activity, acting on the CH-OH group of donors, NAD or NADP as acceptor"/>
    <property type="evidence" value="ECO:0007669"/>
    <property type="project" value="TreeGrafter"/>
</dbReference>
<dbReference type="SUPFAM" id="SSF51735">
    <property type="entry name" value="NAD(P)-binding Rossmann-fold domains"/>
    <property type="match status" value="1"/>
</dbReference>
<reference evidence="4 5" key="1">
    <citation type="submission" date="2015-11" db="EMBL/GenBank/DDBJ databases">
        <title>The genome of Debaryomyces fabryi.</title>
        <authorList>
            <person name="Tafer H."/>
            <person name="Lopandic K."/>
        </authorList>
    </citation>
    <scope>NUCLEOTIDE SEQUENCE [LARGE SCALE GENOMIC DNA]</scope>
    <source>
        <strain evidence="4 5">CBS 789</strain>
    </source>
</reference>
<dbReference type="Proteomes" id="UP000054251">
    <property type="component" value="Unassembled WGS sequence"/>
</dbReference>
<organism evidence="4 5">
    <name type="scientific">Debaryomyces fabryi</name>
    <dbReference type="NCBI Taxonomy" id="58627"/>
    <lineage>
        <taxon>Eukaryota</taxon>
        <taxon>Fungi</taxon>
        <taxon>Dikarya</taxon>
        <taxon>Ascomycota</taxon>
        <taxon>Saccharomycotina</taxon>
        <taxon>Pichiomycetes</taxon>
        <taxon>Debaryomycetaceae</taxon>
        <taxon>Debaryomyces</taxon>
    </lineage>
</organism>
<dbReference type="PANTHER" id="PTHR10366">
    <property type="entry name" value="NAD DEPENDENT EPIMERASE/DEHYDRATASE"/>
    <property type="match status" value="1"/>
</dbReference>
<dbReference type="FunFam" id="3.40.50.720:FF:000191">
    <property type="entry name" value="Methylglyoxal reductase (NADPH-dependent)"/>
    <property type="match status" value="1"/>
</dbReference>
<dbReference type="RefSeq" id="XP_015465801.1">
    <property type="nucleotide sequence ID" value="XM_015613374.1"/>
</dbReference>
<comment type="caution">
    <text evidence="4">The sequence shown here is derived from an EMBL/GenBank/DDBJ whole genome shotgun (WGS) entry which is preliminary data.</text>
</comment>
<evidence type="ECO:0000256" key="1">
    <source>
        <dbReference type="ARBA" id="ARBA00023002"/>
    </source>
</evidence>
<comment type="similarity">
    <text evidence="2">Belongs to the NAD(P)-dependent epimerase/dehydratase family. Dihydroflavonol-4-reductase subfamily.</text>
</comment>
<dbReference type="SMR" id="A0A0V1PU51"/>
<protein>
    <recommendedName>
        <fullName evidence="3">NAD-dependent epimerase/dehydratase domain-containing protein</fullName>
    </recommendedName>
</protein>
<dbReference type="CDD" id="cd05227">
    <property type="entry name" value="AR_SDR_e"/>
    <property type="match status" value="1"/>
</dbReference>
<dbReference type="OrthoDB" id="2735536at2759"/>
<dbReference type="InterPro" id="IPR001509">
    <property type="entry name" value="Epimerase_deHydtase"/>
</dbReference>
<evidence type="ECO:0000313" key="5">
    <source>
        <dbReference type="Proteomes" id="UP000054251"/>
    </source>
</evidence>
<feature type="domain" description="NAD-dependent epimerase/dehydratase" evidence="3">
    <location>
        <begin position="4"/>
        <end position="254"/>
    </location>
</feature>
<evidence type="ECO:0000256" key="2">
    <source>
        <dbReference type="ARBA" id="ARBA00023445"/>
    </source>
</evidence>
<dbReference type="Gene3D" id="3.40.50.720">
    <property type="entry name" value="NAD(P)-binding Rossmann-like Domain"/>
    <property type="match status" value="1"/>
</dbReference>
<dbReference type="InterPro" id="IPR036291">
    <property type="entry name" value="NAD(P)-bd_dom_sf"/>
</dbReference>
<evidence type="ECO:0000259" key="3">
    <source>
        <dbReference type="Pfam" id="PF01370"/>
    </source>
</evidence>
<proteinExistence type="inferred from homology"/>
<gene>
    <name evidence="4" type="ORF">AC631_04545</name>
</gene>
<accession>A0A0V1PU51</accession>
<dbReference type="EMBL" id="LMYN01000125">
    <property type="protein sequence ID" value="KRZ99698.1"/>
    <property type="molecule type" value="Genomic_DNA"/>
</dbReference>